<evidence type="ECO:0000256" key="1">
    <source>
        <dbReference type="ARBA" id="ARBA00022737"/>
    </source>
</evidence>
<dbReference type="InterPro" id="IPR011989">
    <property type="entry name" value="ARM-like"/>
</dbReference>
<accession>A0AAD3TI45</accession>
<proteinExistence type="predicted"/>
<protein>
    <recommendedName>
        <fullName evidence="3">DUF7032 domain-containing protein</fullName>
    </recommendedName>
</protein>
<dbReference type="InterPro" id="IPR000225">
    <property type="entry name" value="Armadillo"/>
</dbReference>
<keyword evidence="5" id="KW-1185">Reference proteome</keyword>
<sequence length="588" mass="64874">MGEEESAPEKGATEAVQNCLEASTAALAGEAKIRRAIQVMTSLISDSDTIKVFPAKWQMIRGKLQELNSGLSAAEHCHSTENQALSDLVTAIMESVRECQGLVHRCINLSYSGKLQMKSDLNLICVKFDAHIRNLSGIYSAGILSNGFEIVVSRPSFGASREDMRFYVKDLLTRLKIGSFQMKKQALVSLNEIIVVEGEKIVRIAVEMNEMVLLLADFLDSSESEVQEESAKSVLAIAGFDSLKKLLVRVGIIAPLIRVLDCGSAKGKEYAIKSLQKLTENADNAWSLSAHGGVTALLSICSNEESMGDLISPACVVLRNLTGVEEIKRFMIEEGAITTFVNLIRSRDELTQINAIEFLQTMAFGDESTRQMIIRGGGIRALLRALDPKSHLPSYKLRETAFKAVEILCFNSNDSLNLLVDCGFMDQLLYFLRKGEASIQELALKSAFRLSGTSEAAKKIMGDLGFMLEFLKFLEAKSREVREMAAEALFNVVMVPKNRKKFVQEDRNVGVILQLIDPEEGNSVKLKFLLSTLLSLSSSTSARRRICNSGYMKNLEKLAEIGVSDAKKITRKLSENRFQAMLSGILHS</sequence>
<dbReference type="PROSITE" id="PS50176">
    <property type="entry name" value="ARM_REPEAT"/>
    <property type="match status" value="1"/>
</dbReference>
<keyword evidence="1" id="KW-0677">Repeat</keyword>
<feature type="repeat" description="ARM" evidence="2">
    <location>
        <begin position="292"/>
        <end position="336"/>
    </location>
</feature>
<evidence type="ECO:0000313" key="5">
    <source>
        <dbReference type="Proteomes" id="UP001279734"/>
    </source>
</evidence>
<dbReference type="PANTHER" id="PTHR46043">
    <property type="entry name" value="ARM REPEAT SUPERFAMILY PROTEIN"/>
    <property type="match status" value="1"/>
</dbReference>
<organism evidence="4 5">
    <name type="scientific">Nepenthes gracilis</name>
    <name type="common">Slender pitcher plant</name>
    <dbReference type="NCBI Taxonomy" id="150966"/>
    <lineage>
        <taxon>Eukaryota</taxon>
        <taxon>Viridiplantae</taxon>
        <taxon>Streptophyta</taxon>
        <taxon>Embryophyta</taxon>
        <taxon>Tracheophyta</taxon>
        <taxon>Spermatophyta</taxon>
        <taxon>Magnoliopsida</taxon>
        <taxon>eudicotyledons</taxon>
        <taxon>Gunneridae</taxon>
        <taxon>Pentapetalae</taxon>
        <taxon>Caryophyllales</taxon>
        <taxon>Nepenthaceae</taxon>
        <taxon>Nepenthes</taxon>
    </lineage>
</organism>
<dbReference type="Proteomes" id="UP001279734">
    <property type="component" value="Unassembled WGS sequence"/>
</dbReference>
<name>A0AAD3TI45_NEPGR</name>
<evidence type="ECO:0000256" key="2">
    <source>
        <dbReference type="PROSITE-ProRule" id="PRU00259"/>
    </source>
</evidence>
<gene>
    <name evidence="4" type="ORF">Nepgr_032161</name>
</gene>
<dbReference type="Gene3D" id="1.25.10.10">
    <property type="entry name" value="Leucine-rich Repeat Variant"/>
    <property type="match status" value="1"/>
</dbReference>
<dbReference type="AlphaFoldDB" id="A0AAD3TI45"/>
<reference evidence="4" key="1">
    <citation type="submission" date="2023-05" db="EMBL/GenBank/DDBJ databases">
        <title>Nepenthes gracilis genome sequencing.</title>
        <authorList>
            <person name="Fukushima K."/>
        </authorList>
    </citation>
    <scope>NUCLEOTIDE SEQUENCE</scope>
    <source>
        <strain evidence="4">SING2019-196</strain>
    </source>
</reference>
<evidence type="ECO:0000313" key="4">
    <source>
        <dbReference type="EMBL" id="GMH30318.1"/>
    </source>
</evidence>
<dbReference type="EMBL" id="BSYO01000038">
    <property type="protein sequence ID" value="GMH30318.1"/>
    <property type="molecule type" value="Genomic_DNA"/>
</dbReference>
<feature type="domain" description="DUF7032" evidence="3">
    <location>
        <begin position="35"/>
        <end position="143"/>
    </location>
</feature>
<dbReference type="Pfam" id="PF23005">
    <property type="entry name" value="DUF7032"/>
    <property type="match status" value="1"/>
</dbReference>
<dbReference type="InterPro" id="IPR016024">
    <property type="entry name" value="ARM-type_fold"/>
</dbReference>
<evidence type="ECO:0000259" key="3">
    <source>
        <dbReference type="Pfam" id="PF23005"/>
    </source>
</evidence>
<dbReference type="PANTHER" id="PTHR46043:SF5">
    <property type="entry name" value="ARM REPEAT SUPERFAMILY PROTEIN"/>
    <property type="match status" value="1"/>
</dbReference>
<dbReference type="InterPro" id="IPR054296">
    <property type="entry name" value="DUF7032"/>
</dbReference>
<dbReference type="SUPFAM" id="SSF48371">
    <property type="entry name" value="ARM repeat"/>
    <property type="match status" value="1"/>
</dbReference>
<comment type="caution">
    <text evidence="4">The sequence shown here is derived from an EMBL/GenBank/DDBJ whole genome shotgun (WGS) entry which is preliminary data.</text>
</comment>
<dbReference type="SMART" id="SM00185">
    <property type="entry name" value="ARM"/>
    <property type="match status" value="5"/>
</dbReference>